<gene>
    <name evidence="4 5" type="primary">LOC108563923</name>
</gene>
<organism evidence="3 4">
    <name type="scientific">Nicrophorus vespilloides</name>
    <name type="common">Boreal carrion beetle</name>
    <dbReference type="NCBI Taxonomy" id="110193"/>
    <lineage>
        <taxon>Eukaryota</taxon>
        <taxon>Metazoa</taxon>
        <taxon>Ecdysozoa</taxon>
        <taxon>Arthropoda</taxon>
        <taxon>Hexapoda</taxon>
        <taxon>Insecta</taxon>
        <taxon>Pterygota</taxon>
        <taxon>Neoptera</taxon>
        <taxon>Endopterygota</taxon>
        <taxon>Coleoptera</taxon>
        <taxon>Polyphaga</taxon>
        <taxon>Staphyliniformia</taxon>
        <taxon>Silphidae</taxon>
        <taxon>Nicrophorinae</taxon>
        <taxon>Nicrophorus</taxon>
    </lineage>
</organism>
<feature type="compositionally biased region" description="Polar residues" evidence="2">
    <location>
        <begin position="886"/>
        <end position="902"/>
    </location>
</feature>
<dbReference type="Proteomes" id="UP000695000">
    <property type="component" value="Unplaced"/>
</dbReference>
<feature type="compositionally biased region" description="Polar residues" evidence="2">
    <location>
        <begin position="476"/>
        <end position="489"/>
    </location>
</feature>
<dbReference type="PANTHER" id="PTHR15976:SF16">
    <property type="entry name" value="ASTEROID DOMAIN-CONTAINING PROTEIN"/>
    <property type="match status" value="1"/>
</dbReference>
<dbReference type="Gene3D" id="3.40.50.1010">
    <property type="entry name" value="5'-nuclease"/>
    <property type="match status" value="1"/>
</dbReference>
<dbReference type="InterPro" id="IPR026784">
    <property type="entry name" value="Coact_PPARg"/>
</dbReference>
<reference evidence="4 5" key="1">
    <citation type="submission" date="2025-05" db="UniProtKB">
        <authorList>
            <consortium name="RefSeq"/>
        </authorList>
    </citation>
    <scope>IDENTIFICATION</scope>
    <source>
        <tissue evidence="4 5">Whole Larva</tissue>
    </source>
</reference>
<name>A0ABM1MUJ0_NICVS</name>
<comment type="similarity">
    <text evidence="1">Belongs to the constitutive coactivator of PPAR-gamma family.</text>
</comment>
<dbReference type="CDD" id="cd18672">
    <property type="entry name" value="PIN_FAM120B-like"/>
    <property type="match status" value="1"/>
</dbReference>
<dbReference type="RefSeq" id="XP_017778240.1">
    <property type="nucleotide sequence ID" value="XM_017922751.1"/>
</dbReference>
<keyword evidence="3" id="KW-1185">Reference proteome</keyword>
<dbReference type="InterPro" id="IPR029060">
    <property type="entry name" value="PIN-like_dom_sf"/>
</dbReference>
<evidence type="ECO:0000313" key="5">
    <source>
        <dbReference type="RefSeq" id="XP_017778241.1"/>
    </source>
</evidence>
<feature type="compositionally biased region" description="Low complexity" evidence="2">
    <location>
        <begin position="928"/>
        <end position="943"/>
    </location>
</feature>
<evidence type="ECO:0000256" key="2">
    <source>
        <dbReference type="SAM" id="MobiDB-lite"/>
    </source>
</evidence>
<proteinExistence type="inferred from homology"/>
<dbReference type="GeneID" id="108563923"/>
<feature type="compositionally biased region" description="Polar residues" evidence="2">
    <location>
        <begin position="417"/>
        <end position="428"/>
    </location>
</feature>
<dbReference type="RefSeq" id="XP_017778241.1">
    <property type="nucleotide sequence ID" value="XM_017922752.1"/>
</dbReference>
<evidence type="ECO:0000313" key="3">
    <source>
        <dbReference type="Proteomes" id="UP000695000"/>
    </source>
</evidence>
<sequence>MGIQDLQALLESTSLEGGAVSVDLLKIARNVTQRQQPHNSGRKIRPIGNKLKLIVDAEDCLDRLYGGYFSDWACGGQWNRMVQFLSLLTQAVERGNIELAVVFNGTIESSRMSEWVAQQANVRQRVGMVLKHVNTKATPPPKVWWTAPICLKTALRMALRHLGITVMCTMDDHHQEVIAYCREYGFHGLLADDAEYAAFNPPRYFSSENIKLTYKGSLETKEYMVAELSKHLQLTQEQMCVLASLLGNFLLPENELQDVYKKIQTVFINKDTKMQGESAVRLIAMYVRTLPSPSNMDALVTEVFGSNKDKRCPIFKQSVLYYLNGTAHGFLKYSSPKGKNALSMLSRNSTRPVISANNYKGKKATVQNNNNVNSIKTEAELDTAGFASETTEQEQESLQNYRLATVNQVLSSDIISPETDSSAKSSPHVNFVLDESSPTSDSRLHNGHASAGSSSNSSSTSGTGNSNNNTATTGSLPSPRSNTISGNVINPTVSTDVLRTSSLRHQKGLMCPWILHVLSTREIRLPCVMEDEGNREFPPIHEIYLPLRQRIYAVLFNLHHYRYVQTKGKKNFIIPDCMPTPEIVITEWVYSRSNPYQTPEQVKAVPLSWAVPTLQRLWFGPSVDDKRRRMRALLSCLNSDTPLILNMSYVPQHMLVMACVLRYIMSQDKPILRRNELDVFICQAFNPDLMNTQYLQELTLNVVTSRGVQLAAVFMNGVEMALLANDACGAPLPWLLCCPWLYFDGKLFHHTLTRSIHAKSLLDLCENHIERVVKVERMRKAILEGLDAKFAKIPLQVNAFRMPPSNCLPPVPLPSSRGPSNMRHRPLQSRGAQLQIAGVVVGSWGANYGYQQQNLRQPPQMVSGVPFRGGLNPQNRGLPAPGNNFMPPQQQYNHRNNGSNPNRQRKQGPPTFNVNKKNNPNKKKSNKQKQNAGGANKGRNNNALPFTTKTDIGDVLVSDVIKKEHSLAEEAILEDCRGGSEHQGQGDGPSIETAAC</sequence>
<evidence type="ECO:0000313" key="4">
    <source>
        <dbReference type="RefSeq" id="XP_017778240.1"/>
    </source>
</evidence>
<feature type="region of interest" description="Disordered" evidence="2">
    <location>
        <begin position="974"/>
        <end position="996"/>
    </location>
</feature>
<evidence type="ECO:0000256" key="1">
    <source>
        <dbReference type="ARBA" id="ARBA00009495"/>
    </source>
</evidence>
<dbReference type="PANTHER" id="PTHR15976">
    <property type="entry name" value="CONSTITUTIVE COACTIVATOR OF PEROXISOME PROLIFERATOR-ACTIVATED RECEPTOR GAMMA"/>
    <property type="match status" value="1"/>
</dbReference>
<feature type="region of interest" description="Disordered" evidence="2">
    <location>
        <begin position="857"/>
        <end position="947"/>
    </location>
</feature>
<accession>A0ABM1MUJ0</accession>
<protein>
    <submittedName>
        <fullName evidence="4 5">Constitutive coactivator of PPAR-gamma-like protein 1 homolog isoform X1</fullName>
    </submittedName>
</protein>
<feature type="region of interest" description="Disordered" evidence="2">
    <location>
        <begin position="417"/>
        <end position="489"/>
    </location>
</feature>
<dbReference type="SUPFAM" id="SSF88723">
    <property type="entry name" value="PIN domain-like"/>
    <property type="match status" value="1"/>
</dbReference>
<feature type="compositionally biased region" description="Low complexity" evidence="2">
    <location>
        <begin position="449"/>
        <end position="475"/>
    </location>
</feature>